<dbReference type="PANTHER" id="PTHR38011:SF11">
    <property type="entry name" value="2,5-DIAMINO-6-RIBOSYLAMINO-4(3H)-PYRIMIDINONE 5'-PHOSPHATE REDUCTASE"/>
    <property type="match status" value="1"/>
</dbReference>
<accession>A0A852SN15</accession>
<dbReference type="EMBL" id="JACCBM010000001">
    <property type="protein sequence ID" value="NYD70221.1"/>
    <property type="molecule type" value="Genomic_DNA"/>
</dbReference>
<dbReference type="SUPFAM" id="SSF53597">
    <property type="entry name" value="Dihydrofolate reductase-like"/>
    <property type="match status" value="1"/>
</dbReference>
<dbReference type="AlphaFoldDB" id="A0A852SN15"/>
<gene>
    <name evidence="2" type="ORF">BJ984_001379</name>
</gene>
<dbReference type="GO" id="GO:0009231">
    <property type="term" value="P:riboflavin biosynthetic process"/>
    <property type="evidence" value="ECO:0007669"/>
    <property type="project" value="InterPro"/>
</dbReference>
<name>A0A852SN15_9MICO</name>
<evidence type="ECO:0000313" key="3">
    <source>
        <dbReference type="Proteomes" id="UP000549913"/>
    </source>
</evidence>
<dbReference type="InterPro" id="IPR002734">
    <property type="entry name" value="RibDG_C"/>
</dbReference>
<dbReference type="Gene3D" id="3.40.430.10">
    <property type="entry name" value="Dihydrofolate Reductase, subunit A"/>
    <property type="match status" value="1"/>
</dbReference>
<sequence>MRELTYYVAVSLDGFIAGPEGQFDAFPVEGDHMEAITERFPDTVPTDIAAASGIDQSGGRFDTVLMGWNTYAVGLAFGVTSPYRHLEQIVFTRAHVDEAQGVDGHPLITDADPVDIVRELKQREGRGIWLCGGGRLATELAGEIDRLVLKRNPVLLGAGIPLFEPGAYDPRQFDVEETTAFRSGVVLGEYVRRAAV</sequence>
<dbReference type="InterPro" id="IPR024072">
    <property type="entry name" value="DHFR-like_dom_sf"/>
</dbReference>
<proteinExistence type="predicted"/>
<organism evidence="2 3">
    <name type="scientific">Herbiconiux flava</name>
    <dbReference type="NCBI Taxonomy" id="881268"/>
    <lineage>
        <taxon>Bacteria</taxon>
        <taxon>Bacillati</taxon>
        <taxon>Actinomycetota</taxon>
        <taxon>Actinomycetes</taxon>
        <taxon>Micrococcales</taxon>
        <taxon>Microbacteriaceae</taxon>
        <taxon>Herbiconiux</taxon>
    </lineage>
</organism>
<reference evidence="2 3" key="1">
    <citation type="submission" date="2020-07" db="EMBL/GenBank/DDBJ databases">
        <title>Sequencing the genomes of 1000 actinobacteria strains.</title>
        <authorList>
            <person name="Klenk H.-P."/>
        </authorList>
    </citation>
    <scope>NUCLEOTIDE SEQUENCE [LARGE SCALE GENOMIC DNA]</scope>
    <source>
        <strain evidence="2 3">DSM 26474</strain>
    </source>
</reference>
<evidence type="ECO:0000259" key="1">
    <source>
        <dbReference type="Pfam" id="PF01872"/>
    </source>
</evidence>
<keyword evidence="3" id="KW-1185">Reference proteome</keyword>
<dbReference type="GO" id="GO:0008703">
    <property type="term" value="F:5-amino-6-(5-phosphoribosylamino)uracil reductase activity"/>
    <property type="evidence" value="ECO:0007669"/>
    <property type="project" value="InterPro"/>
</dbReference>
<protein>
    <submittedName>
        <fullName evidence="2">Dihydrofolate reductase</fullName>
    </submittedName>
</protein>
<comment type="caution">
    <text evidence="2">The sequence shown here is derived from an EMBL/GenBank/DDBJ whole genome shotgun (WGS) entry which is preliminary data.</text>
</comment>
<dbReference type="RefSeq" id="WP_179547409.1">
    <property type="nucleotide sequence ID" value="NZ_BSEW01000001.1"/>
</dbReference>
<dbReference type="Proteomes" id="UP000549913">
    <property type="component" value="Unassembled WGS sequence"/>
</dbReference>
<dbReference type="InterPro" id="IPR050765">
    <property type="entry name" value="Riboflavin_Biosynth_HTPR"/>
</dbReference>
<dbReference type="PANTHER" id="PTHR38011">
    <property type="entry name" value="DIHYDROFOLATE REDUCTASE FAMILY PROTEIN (AFU_ORTHOLOGUE AFUA_8G06820)"/>
    <property type="match status" value="1"/>
</dbReference>
<feature type="domain" description="Bacterial bifunctional deaminase-reductase C-terminal" evidence="1">
    <location>
        <begin position="4"/>
        <end position="187"/>
    </location>
</feature>
<evidence type="ECO:0000313" key="2">
    <source>
        <dbReference type="EMBL" id="NYD70221.1"/>
    </source>
</evidence>
<dbReference type="Pfam" id="PF01872">
    <property type="entry name" value="RibD_C"/>
    <property type="match status" value="1"/>
</dbReference>